<keyword evidence="5" id="KW-0677">Repeat</keyword>
<evidence type="ECO:0000256" key="7">
    <source>
        <dbReference type="ARBA" id="ARBA00023128"/>
    </source>
</evidence>
<evidence type="ECO:0000313" key="11">
    <source>
        <dbReference type="EMBL" id="KAK4254313.1"/>
    </source>
</evidence>
<keyword evidence="8 9" id="KW-0472">Membrane</keyword>
<dbReference type="GO" id="GO:0022857">
    <property type="term" value="F:transmembrane transporter activity"/>
    <property type="evidence" value="ECO:0007669"/>
    <property type="project" value="TreeGrafter"/>
</dbReference>
<dbReference type="AlphaFoldDB" id="A0AAE1IPL1"/>
<evidence type="ECO:0000256" key="8">
    <source>
        <dbReference type="ARBA" id="ARBA00023136"/>
    </source>
</evidence>
<dbReference type="PANTHER" id="PTHR45624">
    <property type="entry name" value="MITOCHONDRIAL BASIC AMINO ACIDS TRANSPORTER-RELATED"/>
    <property type="match status" value="1"/>
</dbReference>
<dbReference type="PANTHER" id="PTHR45624:SF36">
    <property type="entry name" value="S-ADENOSYLMETHIONINE CARRIER 2, CHLOROPLASTIC-RELATED"/>
    <property type="match status" value="1"/>
</dbReference>
<evidence type="ECO:0000256" key="1">
    <source>
        <dbReference type="ARBA" id="ARBA00004225"/>
    </source>
</evidence>
<organism evidence="11 12">
    <name type="scientific">Acacia crassicarpa</name>
    <name type="common">northern wattle</name>
    <dbReference type="NCBI Taxonomy" id="499986"/>
    <lineage>
        <taxon>Eukaryota</taxon>
        <taxon>Viridiplantae</taxon>
        <taxon>Streptophyta</taxon>
        <taxon>Embryophyta</taxon>
        <taxon>Tracheophyta</taxon>
        <taxon>Spermatophyta</taxon>
        <taxon>Magnoliopsida</taxon>
        <taxon>eudicotyledons</taxon>
        <taxon>Gunneridae</taxon>
        <taxon>Pentapetalae</taxon>
        <taxon>rosids</taxon>
        <taxon>fabids</taxon>
        <taxon>Fabales</taxon>
        <taxon>Fabaceae</taxon>
        <taxon>Caesalpinioideae</taxon>
        <taxon>mimosoid clade</taxon>
        <taxon>Acacieae</taxon>
        <taxon>Acacia</taxon>
    </lineage>
</organism>
<dbReference type="EMBL" id="JAWXYG010000014">
    <property type="protein sequence ID" value="KAK4254313.1"/>
    <property type="molecule type" value="Genomic_DNA"/>
</dbReference>
<sequence length="380" mass="40965">MGDLSRNQTFALHGIAAAGSVAVATALTYPLDTVKVISQVGSSSGKELTAAQVLRRVQTLSGNAGLYSGFGWLALGRILGLGTRFGVYEILTAFYKDGREDNYVYVSEALMAGVVAGATEALVSSPFEIIKLRAQVTSASVMPSSIFSLEKGASTPLIARLINGCYPDKRSLNHYVGLISTLTTKSSNITGALLEYPWSMTGSGKLPSVCHVRRPSDIISLEGWGTLWRGIRSGVVRDSVFGGVFFSSWQFLHQALLDWKAAGMDPPPRSDEEIGTLSPLTVSLSAGFSASIAAAASHSFDTARSRSQCTVLPKYVSMERKLLKWRLPGNRFERYTGIHPSDRNVLSRGIWLRIARSGFASFLIVGSYFYAVDRLAASLT</sequence>
<evidence type="ECO:0000256" key="6">
    <source>
        <dbReference type="ARBA" id="ARBA00022989"/>
    </source>
</evidence>
<keyword evidence="4 9" id="KW-0812">Transmembrane</keyword>
<evidence type="ECO:0000256" key="2">
    <source>
        <dbReference type="ARBA" id="ARBA00006375"/>
    </source>
</evidence>
<dbReference type="SUPFAM" id="SSF103506">
    <property type="entry name" value="Mitochondrial carrier"/>
    <property type="match status" value="1"/>
</dbReference>
<protein>
    <submittedName>
        <fullName evidence="11">Uncharacterized protein</fullName>
    </submittedName>
</protein>
<keyword evidence="3 10" id="KW-0813">Transport</keyword>
<dbReference type="Pfam" id="PF00153">
    <property type="entry name" value="Mito_carr"/>
    <property type="match status" value="2"/>
</dbReference>
<comment type="caution">
    <text evidence="11">The sequence shown here is derived from an EMBL/GenBank/DDBJ whole genome shotgun (WGS) entry which is preliminary data.</text>
</comment>
<feature type="repeat" description="Solcar" evidence="9">
    <location>
        <begin position="8"/>
        <end position="94"/>
    </location>
</feature>
<evidence type="ECO:0000256" key="9">
    <source>
        <dbReference type="PROSITE-ProRule" id="PRU00282"/>
    </source>
</evidence>
<dbReference type="InterPro" id="IPR050567">
    <property type="entry name" value="Mitochondrial_Carrier"/>
</dbReference>
<evidence type="ECO:0000256" key="3">
    <source>
        <dbReference type="ARBA" id="ARBA00022448"/>
    </source>
</evidence>
<name>A0AAE1IPL1_9FABA</name>
<keyword evidence="7" id="KW-0496">Mitochondrion</keyword>
<comment type="similarity">
    <text evidence="2 10">Belongs to the mitochondrial carrier (TC 2.A.29) family.</text>
</comment>
<dbReference type="Gene3D" id="1.50.40.10">
    <property type="entry name" value="Mitochondrial carrier domain"/>
    <property type="match status" value="1"/>
</dbReference>
<keyword evidence="6" id="KW-1133">Transmembrane helix</keyword>
<dbReference type="Proteomes" id="UP001293593">
    <property type="component" value="Unassembled WGS sequence"/>
</dbReference>
<dbReference type="InterPro" id="IPR023395">
    <property type="entry name" value="MCP_dom_sf"/>
</dbReference>
<evidence type="ECO:0000256" key="10">
    <source>
        <dbReference type="RuleBase" id="RU000488"/>
    </source>
</evidence>
<keyword evidence="12" id="KW-1185">Reference proteome</keyword>
<evidence type="ECO:0000256" key="4">
    <source>
        <dbReference type="ARBA" id="ARBA00022692"/>
    </source>
</evidence>
<dbReference type="GO" id="GO:0031966">
    <property type="term" value="C:mitochondrial membrane"/>
    <property type="evidence" value="ECO:0007669"/>
    <property type="project" value="UniProtKB-SubCell"/>
</dbReference>
<comment type="subcellular location">
    <subcellularLocation>
        <location evidence="1">Mitochondrion membrane</location>
        <topology evidence="1">Multi-pass membrane protein</topology>
    </subcellularLocation>
</comment>
<gene>
    <name evidence="11" type="ORF">QN277_009713</name>
</gene>
<accession>A0AAE1IPL1</accession>
<evidence type="ECO:0000256" key="5">
    <source>
        <dbReference type="ARBA" id="ARBA00022737"/>
    </source>
</evidence>
<dbReference type="PROSITE" id="PS50920">
    <property type="entry name" value="SOLCAR"/>
    <property type="match status" value="1"/>
</dbReference>
<dbReference type="InterPro" id="IPR018108">
    <property type="entry name" value="MCP_transmembrane"/>
</dbReference>
<proteinExistence type="inferred from homology"/>
<reference evidence="11" key="1">
    <citation type="submission" date="2023-10" db="EMBL/GenBank/DDBJ databases">
        <title>Chromosome-level genome of the transformable northern wattle, Acacia crassicarpa.</title>
        <authorList>
            <person name="Massaro I."/>
            <person name="Sinha N.R."/>
            <person name="Poethig S."/>
            <person name="Leichty A.R."/>
        </authorList>
    </citation>
    <scope>NUCLEOTIDE SEQUENCE</scope>
    <source>
        <strain evidence="11">Acra3RX</strain>
        <tissue evidence="11">Leaf</tissue>
    </source>
</reference>
<evidence type="ECO:0000313" key="12">
    <source>
        <dbReference type="Proteomes" id="UP001293593"/>
    </source>
</evidence>